<dbReference type="PROSITE" id="PS50893">
    <property type="entry name" value="ABC_TRANSPORTER_2"/>
    <property type="match status" value="1"/>
</dbReference>
<dbReference type="PROSITE" id="PS00211">
    <property type="entry name" value="ABC_TRANSPORTER_1"/>
    <property type="match status" value="1"/>
</dbReference>
<keyword evidence="3" id="KW-1003">Cell membrane</keyword>
<keyword evidence="2" id="KW-0813">Transport</keyword>
<evidence type="ECO:0000256" key="6">
    <source>
        <dbReference type="ARBA" id="ARBA00023136"/>
    </source>
</evidence>
<keyword evidence="9" id="KW-1185">Reference proteome</keyword>
<organism evidence="8 9">
    <name type="scientific">Ligaoa zhengdingensis</name>
    <dbReference type="NCBI Taxonomy" id="2763658"/>
    <lineage>
        <taxon>Bacteria</taxon>
        <taxon>Bacillati</taxon>
        <taxon>Bacillota</taxon>
        <taxon>Clostridia</taxon>
        <taxon>Eubacteriales</taxon>
        <taxon>Oscillospiraceae</taxon>
        <taxon>Ligaoa</taxon>
    </lineage>
</organism>
<evidence type="ECO:0000259" key="7">
    <source>
        <dbReference type="PROSITE" id="PS50893"/>
    </source>
</evidence>
<dbReference type="Pfam" id="PF00005">
    <property type="entry name" value="ABC_tran"/>
    <property type="match status" value="1"/>
</dbReference>
<dbReference type="GO" id="GO:0005524">
    <property type="term" value="F:ATP binding"/>
    <property type="evidence" value="ECO:0007669"/>
    <property type="project" value="UniProtKB-KW"/>
</dbReference>
<dbReference type="Gene3D" id="3.40.50.300">
    <property type="entry name" value="P-loop containing nucleotide triphosphate hydrolases"/>
    <property type="match status" value="1"/>
</dbReference>
<sequence length="264" mass="29388">MLQLTNVGKTFNAKTPNAKVALRNINLTLEDGDFVTIIGGNGAGKSTLFNAIAGAFLCDTGRIYLDGQDYTFLPEYKRARCIGRLFQDPMRSTAPSMTIEENLALCYQRGTRRGFGIGVKKSDVAYFRDRLAELGLGLEDRLKTKMGLLSGGQRQAVTLLMATIVTPRLLLLDEHTAALDPATAVKVLEMTDRIVKKDHITTMMITHNIQSALELGNRTIMMDEGEIILDLKGEERENMTVEKLIDMFSQKRGKKLDNDRMLLV</sequence>
<evidence type="ECO:0000256" key="2">
    <source>
        <dbReference type="ARBA" id="ARBA00022448"/>
    </source>
</evidence>
<dbReference type="SMART" id="SM00382">
    <property type="entry name" value="AAA"/>
    <property type="match status" value="1"/>
</dbReference>
<evidence type="ECO:0000256" key="4">
    <source>
        <dbReference type="ARBA" id="ARBA00022741"/>
    </source>
</evidence>
<evidence type="ECO:0000256" key="3">
    <source>
        <dbReference type="ARBA" id="ARBA00022475"/>
    </source>
</evidence>
<dbReference type="SUPFAM" id="SSF52540">
    <property type="entry name" value="P-loop containing nucleoside triphosphate hydrolases"/>
    <property type="match status" value="1"/>
</dbReference>
<proteinExistence type="predicted"/>
<evidence type="ECO:0000313" key="8">
    <source>
        <dbReference type="EMBL" id="MBC8547025.1"/>
    </source>
</evidence>
<protein>
    <submittedName>
        <fullName evidence="8">ABC transporter ATP-binding protein</fullName>
    </submittedName>
</protein>
<keyword evidence="6" id="KW-0472">Membrane</keyword>
<comment type="subcellular location">
    <subcellularLocation>
        <location evidence="1">Cell membrane</location>
        <topology evidence="1">Peripheral membrane protein</topology>
    </subcellularLocation>
</comment>
<dbReference type="GO" id="GO:0016887">
    <property type="term" value="F:ATP hydrolysis activity"/>
    <property type="evidence" value="ECO:0007669"/>
    <property type="project" value="InterPro"/>
</dbReference>
<dbReference type="InterPro" id="IPR050166">
    <property type="entry name" value="ABC_transporter_ATP-bind"/>
</dbReference>
<keyword evidence="4" id="KW-0547">Nucleotide-binding</keyword>
<dbReference type="AlphaFoldDB" id="A0A926I530"/>
<evidence type="ECO:0000313" key="9">
    <source>
        <dbReference type="Proteomes" id="UP000653127"/>
    </source>
</evidence>
<evidence type="ECO:0000256" key="5">
    <source>
        <dbReference type="ARBA" id="ARBA00022840"/>
    </source>
</evidence>
<dbReference type="InterPro" id="IPR027417">
    <property type="entry name" value="P-loop_NTPase"/>
</dbReference>
<keyword evidence="5 8" id="KW-0067">ATP-binding</keyword>
<evidence type="ECO:0000256" key="1">
    <source>
        <dbReference type="ARBA" id="ARBA00004202"/>
    </source>
</evidence>
<dbReference type="GO" id="GO:0005886">
    <property type="term" value="C:plasma membrane"/>
    <property type="evidence" value="ECO:0007669"/>
    <property type="project" value="UniProtKB-SubCell"/>
</dbReference>
<dbReference type="Proteomes" id="UP000653127">
    <property type="component" value="Unassembled WGS sequence"/>
</dbReference>
<dbReference type="EMBL" id="JACRST010000012">
    <property type="protein sequence ID" value="MBC8547025.1"/>
    <property type="molecule type" value="Genomic_DNA"/>
</dbReference>
<accession>A0A926I530</accession>
<dbReference type="InterPro" id="IPR017871">
    <property type="entry name" value="ABC_transporter-like_CS"/>
</dbReference>
<feature type="domain" description="ABC transporter" evidence="7">
    <location>
        <begin position="2"/>
        <end position="249"/>
    </location>
</feature>
<dbReference type="RefSeq" id="WP_249283095.1">
    <property type="nucleotide sequence ID" value="NZ_JACRST010000012.1"/>
</dbReference>
<dbReference type="PANTHER" id="PTHR42788">
    <property type="entry name" value="TAURINE IMPORT ATP-BINDING PROTEIN-RELATED"/>
    <property type="match status" value="1"/>
</dbReference>
<name>A0A926I530_9FIRM</name>
<reference evidence="8" key="1">
    <citation type="submission" date="2020-08" db="EMBL/GenBank/DDBJ databases">
        <title>Genome public.</title>
        <authorList>
            <person name="Liu C."/>
            <person name="Sun Q."/>
        </authorList>
    </citation>
    <scope>NUCLEOTIDE SEQUENCE</scope>
    <source>
        <strain evidence="8">NSJ-31</strain>
    </source>
</reference>
<dbReference type="PANTHER" id="PTHR42788:SF7">
    <property type="entry name" value="NITRATE ABC TRANSPORTER ATP-BINDING PROTEIN"/>
    <property type="match status" value="1"/>
</dbReference>
<dbReference type="InterPro" id="IPR003593">
    <property type="entry name" value="AAA+_ATPase"/>
</dbReference>
<dbReference type="InterPro" id="IPR003439">
    <property type="entry name" value="ABC_transporter-like_ATP-bd"/>
</dbReference>
<comment type="caution">
    <text evidence="8">The sequence shown here is derived from an EMBL/GenBank/DDBJ whole genome shotgun (WGS) entry which is preliminary data.</text>
</comment>
<gene>
    <name evidence="8" type="ORF">H8711_08785</name>
</gene>